<keyword evidence="8" id="KW-1185">Reference proteome</keyword>
<dbReference type="InterPro" id="IPR008253">
    <property type="entry name" value="Marvel"/>
</dbReference>
<organism evidence="8 9">
    <name type="scientific">Betta splendens</name>
    <name type="common">Siamese fighting fish</name>
    <dbReference type="NCBI Taxonomy" id="158456"/>
    <lineage>
        <taxon>Eukaryota</taxon>
        <taxon>Metazoa</taxon>
        <taxon>Chordata</taxon>
        <taxon>Craniata</taxon>
        <taxon>Vertebrata</taxon>
        <taxon>Euteleostomi</taxon>
        <taxon>Actinopterygii</taxon>
        <taxon>Neopterygii</taxon>
        <taxon>Teleostei</taxon>
        <taxon>Neoteleostei</taxon>
        <taxon>Acanthomorphata</taxon>
        <taxon>Anabantaria</taxon>
        <taxon>Anabantiformes</taxon>
        <taxon>Anabantoidei</taxon>
        <taxon>Osphronemidae</taxon>
        <taxon>Betta</taxon>
    </lineage>
</organism>
<keyword evidence="4 5" id="KW-0472">Membrane</keyword>
<evidence type="ECO:0000256" key="4">
    <source>
        <dbReference type="ARBA" id="ARBA00023136"/>
    </source>
</evidence>
<feature type="transmembrane region" description="Helical" evidence="6">
    <location>
        <begin position="62"/>
        <end position="86"/>
    </location>
</feature>
<evidence type="ECO:0000256" key="3">
    <source>
        <dbReference type="ARBA" id="ARBA00022989"/>
    </source>
</evidence>
<evidence type="ECO:0000256" key="1">
    <source>
        <dbReference type="ARBA" id="ARBA00004141"/>
    </source>
</evidence>
<evidence type="ECO:0000259" key="7">
    <source>
        <dbReference type="PROSITE" id="PS51225"/>
    </source>
</evidence>
<dbReference type="GeneID" id="114842663"/>
<comment type="subcellular location">
    <subcellularLocation>
        <location evidence="1">Membrane</location>
        <topology evidence="1">Multi-pass membrane protein</topology>
    </subcellularLocation>
</comment>
<dbReference type="AlphaFoldDB" id="A0A6P7KUH9"/>
<dbReference type="Proteomes" id="UP000515150">
    <property type="component" value="Chromosome 16"/>
</dbReference>
<feature type="domain" description="MARVEL" evidence="7">
    <location>
        <begin position="26"/>
        <end position="183"/>
    </location>
</feature>
<sequence length="184" mass="20022">MSEPATNPAASSFPAPVISLPMGPEILRTSSGVLICLEIVFGGLVWILVASSDVPVPLLQGWVMFVSVSAFFLSSFYLGLLVSATADRIVTDWNLVDVMYHFVAFLFYVAAFVLEAASTAANGGMNILPNSTDVIFCITNPVGNIFTIMDTRQYNINVAATIFALVVTLCYFCSMLMGFKRYRM</sequence>
<accession>A0A6P7KUH9</accession>
<name>A0A6P7KUH9_BETSP</name>
<dbReference type="GO" id="GO:0042552">
    <property type="term" value="P:myelination"/>
    <property type="evidence" value="ECO:0007669"/>
    <property type="project" value="TreeGrafter"/>
</dbReference>
<dbReference type="Pfam" id="PF01284">
    <property type="entry name" value="MARVEL"/>
    <property type="match status" value="1"/>
</dbReference>
<evidence type="ECO:0000313" key="9">
    <source>
        <dbReference type="RefSeq" id="XP_028984224.1"/>
    </source>
</evidence>
<dbReference type="OrthoDB" id="8877859at2759"/>
<dbReference type="GO" id="GO:0019911">
    <property type="term" value="F:structural constituent of myelin sheath"/>
    <property type="evidence" value="ECO:0007669"/>
    <property type="project" value="TreeGrafter"/>
</dbReference>
<dbReference type="PANTHER" id="PTHR22776">
    <property type="entry name" value="MARVEL-CONTAINING POTENTIAL LIPID RAFT-ASSOCIATED PROTEIN"/>
    <property type="match status" value="1"/>
</dbReference>
<dbReference type="FunCoup" id="A0A6P7KUH9">
    <property type="interactions" value="202"/>
</dbReference>
<dbReference type="RefSeq" id="XP_028984224.1">
    <property type="nucleotide sequence ID" value="XM_029128391.3"/>
</dbReference>
<reference evidence="9" key="1">
    <citation type="submission" date="2025-08" db="UniProtKB">
        <authorList>
            <consortium name="RefSeq"/>
        </authorList>
    </citation>
    <scope>IDENTIFICATION</scope>
</reference>
<feature type="transmembrane region" description="Helical" evidence="6">
    <location>
        <begin position="156"/>
        <end position="179"/>
    </location>
</feature>
<dbReference type="InterPro" id="IPR050578">
    <property type="entry name" value="MARVEL-CKLF_proteins"/>
</dbReference>
<evidence type="ECO:0000256" key="5">
    <source>
        <dbReference type="PROSITE-ProRule" id="PRU00581"/>
    </source>
</evidence>
<evidence type="ECO:0000256" key="6">
    <source>
        <dbReference type="SAM" id="Phobius"/>
    </source>
</evidence>
<dbReference type="GO" id="GO:0016020">
    <property type="term" value="C:membrane"/>
    <property type="evidence" value="ECO:0007669"/>
    <property type="project" value="UniProtKB-SubCell"/>
</dbReference>
<keyword evidence="3 6" id="KW-1133">Transmembrane helix</keyword>
<protein>
    <submittedName>
        <fullName evidence="9">Protein MAL2</fullName>
    </submittedName>
</protein>
<dbReference type="InterPro" id="IPR013295">
    <property type="entry name" value="MAL"/>
</dbReference>
<feature type="transmembrane region" description="Helical" evidence="6">
    <location>
        <begin position="32"/>
        <end position="50"/>
    </location>
</feature>
<dbReference type="PRINTS" id="PR01884">
    <property type="entry name" value="MALPROTEIN"/>
</dbReference>
<gene>
    <name evidence="9" type="primary">mal2</name>
</gene>
<feature type="transmembrane region" description="Helical" evidence="6">
    <location>
        <begin position="98"/>
        <end position="121"/>
    </location>
</feature>
<dbReference type="CTD" id="114569"/>
<dbReference type="PROSITE" id="PS51225">
    <property type="entry name" value="MARVEL"/>
    <property type="match status" value="1"/>
</dbReference>
<keyword evidence="2 5" id="KW-0812">Transmembrane</keyword>
<dbReference type="PANTHER" id="PTHR22776:SF42">
    <property type="entry name" value="PROTEIN MAL2"/>
    <property type="match status" value="1"/>
</dbReference>
<evidence type="ECO:0000313" key="8">
    <source>
        <dbReference type="Proteomes" id="UP000515150"/>
    </source>
</evidence>
<dbReference type="KEGG" id="bspl:114842663"/>
<proteinExistence type="predicted"/>
<evidence type="ECO:0000256" key="2">
    <source>
        <dbReference type="ARBA" id="ARBA00022692"/>
    </source>
</evidence>
<dbReference type="InParanoid" id="A0A6P7KUH9"/>